<reference evidence="2" key="1">
    <citation type="journal article" date="2021" name="PeerJ">
        <title>Extensive microbial diversity within the chicken gut microbiome revealed by metagenomics and culture.</title>
        <authorList>
            <person name="Gilroy R."/>
            <person name="Ravi A."/>
            <person name="Getino M."/>
            <person name="Pursley I."/>
            <person name="Horton D.L."/>
            <person name="Alikhan N.F."/>
            <person name="Baker D."/>
            <person name="Gharbi K."/>
            <person name="Hall N."/>
            <person name="Watson M."/>
            <person name="Adriaenssens E.M."/>
            <person name="Foster-Nyarko E."/>
            <person name="Jarju S."/>
            <person name="Secka A."/>
            <person name="Antonio M."/>
            <person name="Oren A."/>
            <person name="Chaudhuri R.R."/>
            <person name="La Ragione R."/>
            <person name="Hildebrand F."/>
            <person name="Pallen M.J."/>
        </authorList>
    </citation>
    <scope>NUCLEOTIDE SEQUENCE</scope>
    <source>
        <strain evidence="2">ChiBcec8-14828</strain>
    </source>
</reference>
<dbReference type="InterPro" id="IPR002912">
    <property type="entry name" value="ACT_dom"/>
</dbReference>
<name>A0A9D2M1V9_9FIRM</name>
<reference evidence="2" key="2">
    <citation type="submission" date="2021-04" db="EMBL/GenBank/DDBJ databases">
        <authorList>
            <person name="Gilroy R."/>
        </authorList>
    </citation>
    <scope>NUCLEOTIDE SEQUENCE</scope>
    <source>
        <strain evidence="2">ChiBcec8-14828</strain>
    </source>
</reference>
<dbReference type="NCBIfam" id="NF003361">
    <property type="entry name" value="PRK04435.1"/>
    <property type="match status" value="1"/>
</dbReference>
<feature type="domain" description="ACT" evidence="1">
    <location>
        <begin position="67"/>
        <end position="142"/>
    </location>
</feature>
<dbReference type="PIRSF" id="PIRSF025624">
    <property type="entry name" value="ACT_PheB"/>
    <property type="match status" value="1"/>
</dbReference>
<evidence type="ECO:0000313" key="2">
    <source>
        <dbReference type="EMBL" id="HJB39682.1"/>
    </source>
</evidence>
<gene>
    <name evidence="2" type="ORF">H9943_04715</name>
</gene>
<dbReference type="PROSITE" id="PS51671">
    <property type="entry name" value="ACT"/>
    <property type="match status" value="1"/>
</dbReference>
<organism evidence="2 3">
    <name type="scientific">Candidatus Ruthenibacterium avium</name>
    <dbReference type="NCBI Taxonomy" id="2838751"/>
    <lineage>
        <taxon>Bacteria</taxon>
        <taxon>Bacillati</taxon>
        <taxon>Bacillota</taxon>
        <taxon>Clostridia</taxon>
        <taxon>Eubacteriales</taxon>
        <taxon>Oscillospiraceae</taxon>
        <taxon>Ruthenibacterium</taxon>
    </lineage>
</organism>
<comment type="caution">
    <text evidence="2">The sequence shown here is derived from an EMBL/GenBank/DDBJ whole genome shotgun (WGS) entry which is preliminary data.</text>
</comment>
<dbReference type="EMBL" id="DWYA01000047">
    <property type="protein sequence ID" value="HJB39682.1"/>
    <property type="molecule type" value="Genomic_DNA"/>
</dbReference>
<dbReference type="InterPro" id="IPR045865">
    <property type="entry name" value="ACT-like_dom_sf"/>
</dbReference>
<accession>A0A9D2M1V9</accession>
<proteinExistence type="predicted"/>
<dbReference type="Proteomes" id="UP000824209">
    <property type="component" value="Unassembled WGS sequence"/>
</dbReference>
<evidence type="ECO:0000313" key="3">
    <source>
        <dbReference type="Proteomes" id="UP000824209"/>
    </source>
</evidence>
<sequence>MEKRFLLVDAEVLPEVFLSVLKAKELLASGAAKNISAAVKQAGISRSAFYKYKDSIFDADSSRDVTTVTATLLDESGALHDFLEEMYRAGASVVTINQSMPENGTAQVSVALRTGQMHMEVEQLLGRLRTHRTVVDVRRSTI</sequence>
<dbReference type="SUPFAM" id="SSF55021">
    <property type="entry name" value="ACT-like"/>
    <property type="match status" value="1"/>
</dbReference>
<evidence type="ECO:0000259" key="1">
    <source>
        <dbReference type="PROSITE" id="PS51671"/>
    </source>
</evidence>
<dbReference type="InterPro" id="IPR008310">
    <property type="entry name" value="UPF0735_ACT_dom-cont"/>
</dbReference>
<dbReference type="AlphaFoldDB" id="A0A9D2M1V9"/>
<protein>
    <submittedName>
        <fullName evidence="2">ACT domain-containing protein</fullName>
    </submittedName>
</protein>